<organism evidence="1 2">
    <name type="scientific">Chaetomium fimeti</name>
    <dbReference type="NCBI Taxonomy" id="1854472"/>
    <lineage>
        <taxon>Eukaryota</taxon>
        <taxon>Fungi</taxon>
        <taxon>Dikarya</taxon>
        <taxon>Ascomycota</taxon>
        <taxon>Pezizomycotina</taxon>
        <taxon>Sordariomycetes</taxon>
        <taxon>Sordariomycetidae</taxon>
        <taxon>Sordariales</taxon>
        <taxon>Chaetomiaceae</taxon>
        <taxon>Chaetomium</taxon>
    </lineage>
</organism>
<feature type="non-terminal residue" evidence="1">
    <location>
        <position position="89"/>
    </location>
</feature>
<comment type="caution">
    <text evidence="1">The sequence shown here is derived from an EMBL/GenBank/DDBJ whole genome shotgun (WGS) entry which is preliminary data.</text>
</comment>
<sequence>LVADNNICWNSVFLMIERTFKFREAINFFCAVKRDGLAYNDTLSNEDWLMLAEIYIILRLFVIVTKILEGNGLTIPSIIYVLYLLFNSL</sequence>
<dbReference type="GeneID" id="87837073"/>
<feature type="non-terminal residue" evidence="1">
    <location>
        <position position="1"/>
    </location>
</feature>
<evidence type="ECO:0000313" key="2">
    <source>
        <dbReference type="Proteomes" id="UP001278766"/>
    </source>
</evidence>
<reference evidence="1" key="1">
    <citation type="journal article" date="2023" name="Mol. Phylogenet. Evol.">
        <title>Genome-scale phylogeny and comparative genomics of the fungal order Sordariales.</title>
        <authorList>
            <person name="Hensen N."/>
            <person name="Bonometti L."/>
            <person name="Westerberg I."/>
            <person name="Brannstrom I.O."/>
            <person name="Guillou S."/>
            <person name="Cros-Aarteil S."/>
            <person name="Calhoun S."/>
            <person name="Haridas S."/>
            <person name="Kuo A."/>
            <person name="Mondo S."/>
            <person name="Pangilinan J."/>
            <person name="Riley R."/>
            <person name="LaButti K."/>
            <person name="Andreopoulos B."/>
            <person name="Lipzen A."/>
            <person name="Chen C."/>
            <person name="Yan M."/>
            <person name="Daum C."/>
            <person name="Ng V."/>
            <person name="Clum A."/>
            <person name="Steindorff A."/>
            <person name="Ohm R.A."/>
            <person name="Martin F."/>
            <person name="Silar P."/>
            <person name="Natvig D.O."/>
            <person name="Lalanne C."/>
            <person name="Gautier V."/>
            <person name="Ament-Velasquez S.L."/>
            <person name="Kruys A."/>
            <person name="Hutchinson M.I."/>
            <person name="Powell A.J."/>
            <person name="Barry K."/>
            <person name="Miller A.N."/>
            <person name="Grigoriev I.V."/>
            <person name="Debuchy R."/>
            <person name="Gladieux P."/>
            <person name="Hiltunen Thoren M."/>
            <person name="Johannesson H."/>
        </authorList>
    </citation>
    <scope>NUCLEOTIDE SEQUENCE</scope>
    <source>
        <strain evidence="1">CBS 168.71</strain>
    </source>
</reference>
<dbReference type="RefSeq" id="XP_062656334.1">
    <property type="nucleotide sequence ID" value="XM_062800125.1"/>
</dbReference>
<dbReference type="Proteomes" id="UP001278766">
    <property type="component" value="Unassembled WGS sequence"/>
</dbReference>
<evidence type="ECO:0000313" key="1">
    <source>
        <dbReference type="EMBL" id="KAK3292820.1"/>
    </source>
</evidence>
<reference evidence="1" key="2">
    <citation type="submission" date="2023-06" db="EMBL/GenBank/DDBJ databases">
        <authorList>
            <consortium name="Lawrence Berkeley National Laboratory"/>
            <person name="Haridas S."/>
            <person name="Hensen N."/>
            <person name="Bonometti L."/>
            <person name="Westerberg I."/>
            <person name="Brannstrom I.O."/>
            <person name="Guillou S."/>
            <person name="Cros-Aarteil S."/>
            <person name="Calhoun S."/>
            <person name="Kuo A."/>
            <person name="Mondo S."/>
            <person name="Pangilinan J."/>
            <person name="Riley R."/>
            <person name="Labutti K."/>
            <person name="Andreopoulos B."/>
            <person name="Lipzen A."/>
            <person name="Chen C."/>
            <person name="Yanf M."/>
            <person name="Daum C."/>
            <person name="Ng V."/>
            <person name="Clum A."/>
            <person name="Steindorff A."/>
            <person name="Ohm R."/>
            <person name="Martin F."/>
            <person name="Silar P."/>
            <person name="Natvig D."/>
            <person name="Lalanne C."/>
            <person name="Gautier V."/>
            <person name="Ament-Velasquez S.L."/>
            <person name="Kruys A."/>
            <person name="Hutchinson M.I."/>
            <person name="Powell A.J."/>
            <person name="Barry K."/>
            <person name="Miller A.N."/>
            <person name="Grigoriev I.V."/>
            <person name="Debuchy R."/>
            <person name="Gladieux P."/>
            <person name="Thoren M.H."/>
            <person name="Johannesson H."/>
        </authorList>
    </citation>
    <scope>NUCLEOTIDE SEQUENCE</scope>
    <source>
        <strain evidence="1">CBS 168.71</strain>
    </source>
</reference>
<dbReference type="InterPro" id="IPR012337">
    <property type="entry name" value="RNaseH-like_sf"/>
</dbReference>
<proteinExistence type="predicted"/>
<keyword evidence="2" id="KW-1185">Reference proteome</keyword>
<dbReference type="AlphaFoldDB" id="A0AAE0LPT6"/>
<dbReference type="EMBL" id="JAUEPN010000006">
    <property type="protein sequence ID" value="KAK3292820.1"/>
    <property type="molecule type" value="Genomic_DNA"/>
</dbReference>
<dbReference type="SUPFAM" id="SSF53098">
    <property type="entry name" value="Ribonuclease H-like"/>
    <property type="match status" value="1"/>
</dbReference>
<protein>
    <submittedName>
        <fullName evidence="1">Uncharacterized protein</fullName>
    </submittedName>
</protein>
<name>A0AAE0LPT6_9PEZI</name>
<gene>
    <name evidence="1" type="ORF">B0H64DRAFT_306709</name>
</gene>
<accession>A0AAE0LPT6</accession>